<dbReference type="GO" id="GO:0051536">
    <property type="term" value="F:iron-sulfur cluster binding"/>
    <property type="evidence" value="ECO:0007669"/>
    <property type="project" value="UniProtKB-KW"/>
</dbReference>
<dbReference type="InterPro" id="IPR058240">
    <property type="entry name" value="rSAM_sf"/>
</dbReference>
<evidence type="ECO:0000256" key="3">
    <source>
        <dbReference type="ARBA" id="ARBA00023004"/>
    </source>
</evidence>
<accession>X1EEE8</accession>
<evidence type="ECO:0000256" key="1">
    <source>
        <dbReference type="ARBA" id="ARBA00022691"/>
    </source>
</evidence>
<dbReference type="GO" id="GO:0003824">
    <property type="term" value="F:catalytic activity"/>
    <property type="evidence" value="ECO:0007669"/>
    <property type="project" value="InterPro"/>
</dbReference>
<keyword evidence="4" id="KW-0411">Iron-sulfur</keyword>
<comment type="caution">
    <text evidence="6">The sequence shown here is derived from an EMBL/GenBank/DDBJ whole genome shotgun (WGS) entry which is preliminary data.</text>
</comment>
<name>X1EEE8_9ZZZZ</name>
<keyword evidence="1" id="KW-0949">S-adenosyl-L-methionine</keyword>
<sequence>ITGGEPTLQIDIIPLCKILKEIKKLVSVDTNGSHPEIIKLLLPYVNRIALDLKAPLELNGNRLKQIIITNLDPQKIKDTIKIVQSSKNIQFEIRTTYIKKLHTPDDLKSIMNYLKKINFTGDYVIQQYQYSDGVGENYRELFEEPSFEEIKDILNNYENLPYKIYVRAREIGYKQII</sequence>
<feature type="domain" description="Radical SAM core" evidence="5">
    <location>
        <begin position="1"/>
        <end position="167"/>
    </location>
</feature>
<evidence type="ECO:0000259" key="5">
    <source>
        <dbReference type="PROSITE" id="PS51918"/>
    </source>
</evidence>
<dbReference type="InterPro" id="IPR007197">
    <property type="entry name" value="rSAM"/>
</dbReference>
<dbReference type="Pfam" id="PF04055">
    <property type="entry name" value="Radical_SAM"/>
    <property type="match status" value="1"/>
</dbReference>
<organism evidence="6">
    <name type="scientific">marine sediment metagenome</name>
    <dbReference type="NCBI Taxonomy" id="412755"/>
    <lineage>
        <taxon>unclassified sequences</taxon>
        <taxon>metagenomes</taxon>
        <taxon>ecological metagenomes</taxon>
    </lineage>
</organism>
<dbReference type="InterPro" id="IPR050377">
    <property type="entry name" value="Radical_SAM_PqqE_MftC-like"/>
</dbReference>
<dbReference type="EMBL" id="BARU01001370">
    <property type="protein sequence ID" value="GAH30962.1"/>
    <property type="molecule type" value="Genomic_DNA"/>
</dbReference>
<dbReference type="PROSITE" id="PS51918">
    <property type="entry name" value="RADICAL_SAM"/>
    <property type="match status" value="1"/>
</dbReference>
<evidence type="ECO:0000256" key="4">
    <source>
        <dbReference type="ARBA" id="ARBA00023014"/>
    </source>
</evidence>
<dbReference type="PANTHER" id="PTHR11228:SF27">
    <property type="entry name" value="GLYCYL-RADICAL ENZYME ACTIVATING ENZYME MJ1227-RELATED"/>
    <property type="match status" value="1"/>
</dbReference>
<dbReference type="AlphaFoldDB" id="X1EEE8"/>
<gene>
    <name evidence="6" type="ORF">S03H2_03650</name>
</gene>
<keyword evidence="3" id="KW-0408">Iron</keyword>
<protein>
    <recommendedName>
        <fullName evidence="5">Radical SAM core domain-containing protein</fullName>
    </recommendedName>
</protein>
<reference evidence="6" key="1">
    <citation type="journal article" date="2014" name="Front. Microbiol.">
        <title>High frequency of phylogenetically diverse reductive dehalogenase-homologous genes in deep subseafloor sedimentary metagenomes.</title>
        <authorList>
            <person name="Kawai M."/>
            <person name="Futagami T."/>
            <person name="Toyoda A."/>
            <person name="Takaki Y."/>
            <person name="Nishi S."/>
            <person name="Hori S."/>
            <person name="Arai W."/>
            <person name="Tsubouchi T."/>
            <person name="Morono Y."/>
            <person name="Uchiyama I."/>
            <person name="Ito T."/>
            <person name="Fujiyama A."/>
            <person name="Inagaki F."/>
            <person name="Takami H."/>
        </authorList>
    </citation>
    <scope>NUCLEOTIDE SEQUENCE</scope>
    <source>
        <strain evidence="6">Expedition CK06-06</strain>
    </source>
</reference>
<feature type="non-terminal residue" evidence="6">
    <location>
        <position position="1"/>
    </location>
</feature>
<evidence type="ECO:0000256" key="2">
    <source>
        <dbReference type="ARBA" id="ARBA00022723"/>
    </source>
</evidence>
<dbReference type="Gene3D" id="3.20.20.70">
    <property type="entry name" value="Aldolase class I"/>
    <property type="match status" value="1"/>
</dbReference>
<evidence type="ECO:0000313" key="6">
    <source>
        <dbReference type="EMBL" id="GAH30962.1"/>
    </source>
</evidence>
<dbReference type="PANTHER" id="PTHR11228">
    <property type="entry name" value="RADICAL SAM DOMAIN PROTEIN"/>
    <property type="match status" value="1"/>
</dbReference>
<keyword evidence="2" id="KW-0479">Metal-binding</keyword>
<proteinExistence type="predicted"/>
<dbReference type="GO" id="GO:0046872">
    <property type="term" value="F:metal ion binding"/>
    <property type="evidence" value="ECO:0007669"/>
    <property type="project" value="UniProtKB-KW"/>
</dbReference>
<dbReference type="InterPro" id="IPR013785">
    <property type="entry name" value="Aldolase_TIM"/>
</dbReference>
<dbReference type="SUPFAM" id="SSF102114">
    <property type="entry name" value="Radical SAM enzymes"/>
    <property type="match status" value="1"/>
</dbReference>